<protein>
    <recommendedName>
        <fullName evidence="10">NAD(P)(+)--arginine ADP-ribosyltransferase</fullName>
        <ecNumber evidence="10">2.4.2.31</ecNumber>
    </recommendedName>
    <alternativeName>
        <fullName evidence="10">Mono(ADP-ribosyl)transferase</fullName>
    </alternativeName>
</protein>
<sequence>MSRFADTDASSTRLPPVVGYQDEKLVTLEKALEALQSDIKQLPYYIKTAKKHCRYPSEHGLTKDQSAAIYIYSMEWGDTTLYRVLNNALRSENRQALKIWFPFLKLFDTALEKLPTVKEVVWRGVPLDIGEHYKKNQIVTWWTMNSCTSSVQVIKSFLGNAKNSTLFLIEAINGKRISGYTAYESEDEVILPTGSQFRVKSDVLEQSHGSKVVHLVQIDDNDSEPLESAMNTKRPMPKTSNK</sequence>
<dbReference type="GO" id="GO:0090729">
    <property type="term" value="F:toxin activity"/>
    <property type="evidence" value="ECO:0007669"/>
    <property type="project" value="UniProtKB-KW"/>
</dbReference>
<accession>A0A815GNX1</accession>
<keyword evidence="8" id="KW-0843">Virulence</keyword>
<evidence type="ECO:0000313" key="14">
    <source>
        <dbReference type="Proteomes" id="UP000663854"/>
    </source>
</evidence>
<evidence type="ECO:0000313" key="15">
    <source>
        <dbReference type="Proteomes" id="UP000663870"/>
    </source>
</evidence>
<evidence type="ECO:0000256" key="1">
    <source>
        <dbReference type="ARBA" id="ARBA00004613"/>
    </source>
</evidence>
<comment type="similarity">
    <text evidence="2 10">Belongs to the Arg-specific ADP-ribosyltransferase family.</text>
</comment>
<feature type="region of interest" description="Disordered" evidence="11">
    <location>
        <begin position="222"/>
        <end position="242"/>
    </location>
</feature>
<dbReference type="EMBL" id="CAJNOH010003615">
    <property type="protein sequence ID" value="CAF1342692.1"/>
    <property type="molecule type" value="Genomic_DNA"/>
</dbReference>
<dbReference type="Pfam" id="PF01129">
    <property type="entry name" value="ART"/>
    <property type="match status" value="1"/>
</dbReference>
<dbReference type="Proteomes" id="UP000663854">
    <property type="component" value="Unassembled WGS sequence"/>
</dbReference>
<name>A0A815GNX1_9BILA</name>
<keyword evidence="5 10" id="KW-0328">Glycosyltransferase</keyword>
<evidence type="ECO:0000256" key="3">
    <source>
        <dbReference type="ARBA" id="ARBA00022525"/>
    </source>
</evidence>
<evidence type="ECO:0000256" key="5">
    <source>
        <dbReference type="ARBA" id="ARBA00022676"/>
    </source>
</evidence>
<evidence type="ECO:0000313" key="13">
    <source>
        <dbReference type="EMBL" id="CAF1597679.1"/>
    </source>
</evidence>
<keyword evidence="10" id="KW-0520">NAD</keyword>
<dbReference type="PANTHER" id="PTHR10339:SF25">
    <property type="entry name" value="SECRETED EXOENZYME S"/>
    <property type="match status" value="1"/>
</dbReference>
<keyword evidence="15" id="KW-1185">Reference proteome</keyword>
<dbReference type="InterPro" id="IPR050999">
    <property type="entry name" value="ADP-ribosyltransferase_ARG"/>
</dbReference>
<evidence type="ECO:0000256" key="2">
    <source>
        <dbReference type="ARBA" id="ARBA00009558"/>
    </source>
</evidence>
<dbReference type="Proteomes" id="UP000663870">
    <property type="component" value="Unassembled WGS sequence"/>
</dbReference>
<comment type="caution">
    <text evidence="12">The sequence shown here is derived from an EMBL/GenBank/DDBJ whole genome shotgun (WGS) entry which is preliminary data.</text>
</comment>
<evidence type="ECO:0000256" key="7">
    <source>
        <dbReference type="ARBA" id="ARBA00022695"/>
    </source>
</evidence>
<dbReference type="AlphaFoldDB" id="A0A815GNX1"/>
<comment type="subcellular location">
    <subcellularLocation>
        <location evidence="1">Secreted</location>
    </subcellularLocation>
</comment>
<keyword evidence="3" id="KW-0964">Secreted</keyword>
<dbReference type="Gene3D" id="3.90.176.10">
    <property type="entry name" value="Toxin ADP-ribosyltransferase, Chain A, domain 1"/>
    <property type="match status" value="1"/>
</dbReference>
<keyword evidence="10" id="KW-0521">NADP</keyword>
<dbReference type="PROSITE" id="PS51996">
    <property type="entry name" value="TR_MART"/>
    <property type="match status" value="1"/>
</dbReference>
<dbReference type="GO" id="GO:0003950">
    <property type="term" value="F:NAD+ poly-ADP-ribosyltransferase activity"/>
    <property type="evidence" value="ECO:0007669"/>
    <property type="project" value="TreeGrafter"/>
</dbReference>
<evidence type="ECO:0000256" key="6">
    <source>
        <dbReference type="ARBA" id="ARBA00022679"/>
    </source>
</evidence>
<reference evidence="12" key="1">
    <citation type="submission" date="2021-02" db="EMBL/GenBank/DDBJ databases">
        <authorList>
            <person name="Nowell W R."/>
        </authorList>
    </citation>
    <scope>NUCLEOTIDE SEQUENCE</scope>
</reference>
<keyword evidence="4" id="KW-0800">Toxin</keyword>
<dbReference type="InterPro" id="IPR000768">
    <property type="entry name" value="ART"/>
</dbReference>
<organism evidence="12 14">
    <name type="scientific">Rotaria sordida</name>
    <dbReference type="NCBI Taxonomy" id="392033"/>
    <lineage>
        <taxon>Eukaryota</taxon>
        <taxon>Metazoa</taxon>
        <taxon>Spiralia</taxon>
        <taxon>Gnathifera</taxon>
        <taxon>Rotifera</taxon>
        <taxon>Eurotatoria</taxon>
        <taxon>Bdelloidea</taxon>
        <taxon>Philodinida</taxon>
        <taxon>Philodinidae</taxon>
        <taxon>Rotaria</taxon>
    </lineage>
</organism>
<dbReference type="PANTHER" id="PTHR10339">
    <property type="entry name" value="ADP-RIBOSYLTRANSFERASE"/>
    <property type="match status" value="1"/>
</dbReference>
<dbReference type="EC" id="2.4.2.31" evidence="10"/>
<comment type="catalytic activity">
    <reaction evidence="9 10">
        <text>L-arginyl-[protein] + NAD(+) = N(omega)-(ADP-D-ribosyl)-L-arginyl-[protein] + nicotinamide + H(+)</text>
        <dbReference type="Rhea" id="RHEA:19149"/>
        <dbReference type="Rhea" id="RHEA-COMP:10532"/>
        <dbReference type="Rhea" id="RHEA-COMP:15087"/>
        <dbReference type="ChEBI" id="CHEBI:15378"/>
        <dbReference type="ChEBI" id="CHEBI:17154"/>
        <dbReference type="ChEBI" id="CHEBI:29965"/>
        <dbReference type="ChEBI" id="CHEBI:57540"/>
        <dbReference type="ChEBI" id="CHEBI:142554"/>
        <dbReference type="EC" id="2.4.2.31"/>
    </reaction>
</comment>
<evidence type="ECO:0000256" key="9">
    <source>
        <dbReference type="ARBA" id="ARBA00047597"/>
    </source>
</evidence>
<evidence type="ECO:0000256" key="10">
    <source>
        <dbReference type="RuleBase" id="RU361228"/>
    </source>
</evidence>
<keyword evidence="7" id="KW-0548">Nucleotidyltransferase</keyword>
<feature type="non-terminal residue" evidence="12">
    <location>
        <position position="242"/>
    </location>
</feature>
<dbReference type="GO" id="GO:0005576">
    <property type="term" value="C:extracellular region"/>
    <property type="evidence" value="ECO:0007669"/>
    <property type="project" value="UniProtKB-SubCell"/>
</dbReference>
<gene>
    <name evidence="13" type="ORF">JXQ802_LOCUS47929</name>
    <name evidence="12" type="ORF">PYM288_LOCUS31977</name>
</gene>
<dbReference type="SUPFAM" id="SSF56399">
    <property type="entry name" value="ADP-ribosylation"/>
    <property type="match status" value="1"/>
</dbReference>
<dbReference type="EMBL" id="CAJNOL010004968">
    <property type="protein sequence ID" value="CAF1597679.1"/>
    <property type="molecule type" value="Genomic_DNA"/>
</dbReference>
<proteinExistence type="inferred from homology"/>
<evidence type="ECO:0000256" key="4">
    <source>
        <dbReference type="ARBA" id="ARBA00022656"/>
    </source>
</evidence>
<evidence type="ECO:0000256" key="11">
    <source>
        <dbReference type="SAM" id="MobiDB-lite"/>
    </source>
</evidence>
<evidence type="ECO:0000313" key="12">
    <source>
        <dbReference type="EMBL" id="CAF1342692.1"/>
    </source>
</evidence>
<dbReference type="GO" id="GO:0106274">
    <property type="term" value="F:NAD+-protein-arginine ADP-ribosyltransferase activity"/>
    <property type="evidence" value="ECO:0007669"/>
    <property type="project" value="UniProtKB-EC"/>
</dbReference>
<evidence type="ECO:0000256" key="8">
    <source>
        <dbReference type="ARBA" id="ARBA00023026"/>
    </source>
</evidence>
<keyword evidence="6 10" id="KW-0808">Transferase</keyword>
<dbReference type="GO" id="GO:0016779">
    <property type="term" value="F:nucleotidyltransferase activity"/>
    <property type="evidence" value="ECO:0007669"/>
    <property type="project" value="UniProtKB-KW"/>
</dbReference>